<feature type="region of interest" description="Disordered" evidence="1">
    <location>
        <begin position="1"/>
        <end position="47"/>
    </location>
</feature>
<keyword evidence="2" id="KW-0614">Plasmid</keyword>
<proteinExistence type="predicted"/>
<dbReference type="AlphaFoldDB" id="A0A482F3W8"/>
<name>A0A482F3W8_9BURK</name>
<organism evidence="2">
    <name type="scientific">Achromobacter ruhlandii</name>
    <dbReference type="NCBI Taxonomy" id="72557"/>
    <lineage>
        <taxon>Bacteria</taxon>
        <taxon>Pseudomonadati</taxon>
        <taxon>Pseudomonadota</taxon>
        <taxon>Betaproteobacteria</taxon>
        <taxon>Burkholderiales</taxon>
        <taxon>Alcaligenaceae</taxon>
        <taxon>Achromobacter</taxon>
    </lineage>
</organism>
<evidence type="ECO:0000313" key="2">
    <source>
        <dbReference type="EMBL" id="QBN23039.1"/>
    </source>
</evidence>
<protein>
    <submittedName>
        <fullName evidence="2">Uncharacterized protein</fullName>
    </submittedName>
</protein>
<evidence type="ECO:0000256" key="1">
    <source>
        <dbReference type="SAM" id="MobiDB-lite"/>
    </source>
</evidence>
<geneLocation type="plasmid" evidence="2">
    <name>p138R</name>
</geneLocation>
<accession>A0A482F3W8</accession>
<dbReference type="EMBL" id="MK423762">
    <property type="protein sequence ID" value="QBN23039.1"/>
    <property type="molecule type" value="Genomic_DNA"/>
</dbReference>
<feature type="compositionally biased region" description="Basic and acidic residues" evidence="1">
    <location>
        <begin position="19"/>
        <end position="32"/>
    </location>
</feature>
<sequence>MQAGFDVAAPLGEGARVIGQRERRRGTERQRDPGIGSSTALFGESGG</sequence>
<reference evidence="2" key="1">
    <citation type="submission" date="2019-01" db="EMBL/GenBank/DDBJ databases">
        <title>Full characterization of plasmids from Achromobacter ruhlandii isolates recovered from a single patient with cystic fibrosis.</title>
        <authorList>
            <person name="Steffanowski C.G."/>
            <person name="Papalia M.A."/>
            <person name="Vaughn C.S."/>
            <person name="Maria Soledad R."/>
            <person name="Marcela R."/>
        </authorList>
    </citation>
    <scope>NUCLEOTIDE SEQUENCE</scope>
    <source>
        <strain evidence="2">138R</strain>
        <plasmid evidence="2">p138R</plasmid>
    </source>
</reference>